<dbReference type="Pfam" id="PF05645">
    <property type="entry name" value="RNA_pol_Rpc82"/>
    <property type="match status" value="1"/>
</dbReference>
<dbReference type="InterPro" id="IPR036388">
    <property type="entry name" value="WH-like_DNA-bd_sf"/>
</dbReference>
<organism evidence="10 11">
    <name type="scientific">Cronartium quercuum f. sp. fusiforme G11</name>
    <dbReference type="NCBI Taxonomy" id="708437"/>
    <lineage>
        <taxon>Eukaryota</taxon>
        <taxon>Fungi</taxon>
        <taxon>Dikarya</taxon>
        <taxon>Basidiomycota</taxon>
        <taxon>Pucciniomycotina</taxon>
        <taxon>Pucciniomycetes</taxon>
        <taxon>Pucciniales</taxon>
        <taxon>Coleosporiaceae</taxon>
        <taxon>Cronartium</taxon>
    </lineage>
</organism>
<comment type="subunit">
    <text evidence="6">Component of the RNA polymerase III (Pol III) complex consisting of 17 subunits.</text>
</comment>
<evidence type="ECO:0000256" key="3">
    <source>
        <dbReference type="ARBA" id="ARBA00023163"/>
    </source>
</evidence>
<dbReference type="Gene3D" id="1.10.10.10">
    <property type="entry name" value="Winged helix-like DNA-binding domain superfamily/Winged helix DNA-binding domain"/>
    <property type="match status" value="4"/>
</dbReference>
<dbReference type="EMBL" id="MU167253">
    <property type="protein sequence ID" value="KAG0147006.1"/>
    <property type="molecule type" value="Genomic_DNA"/>
</dbReference>
<feature type="domain" description="RNA polymerase III subunit RPC82-related helix-turn-helix" evidence="8">
    <location>
        <begin position="9"/>
        <end position="65"/>
    </location>
</feature>
<gene>
    <name evidence="10" type="ORF">CROQUDRAFT_43576</name>
</gene>
<evidence type="ECO:0000259" key="9">
    <source>
        <dbReference type="Pfam" id="PF22536"/>
    </source>
</evidence>
<comment type="caution">
    <text evidence="10">The sequence shown here is derived from an EMBL/GenBank/DDBJ whole genome shotgun (WGS) entry which is preliminary data.</text>
</comment>
<reference evidence="10" key="1">
    <citation type="submission" date="2013-11" db="EMBL/GenBank/DDBJ databases">
        <title>Genome sequence of the fusiform rust pathogen reveals effectors for host alternation and coevolution with pine.</title>
        <authorList>
            <consortium name="DOE Joint Genome Institute"/>
            <person name="Smith K."/>
            <person name="Pendleton A."/>
            <person name="Kubisiak T."/>
            <person name="Anderson C."/>
            <person name="Salamov A."/>
            <person name="Aerts A."/>
            <person name="Riley R."/>
            <person name="Clum A."/>
            <person name="Lindquist E."/>
            <person name="Ence D."/>
            <person name="Campbell M."/>
            <person name="Kronenberg Z."/>
            <person name="Feau N."/>
            <person name="Dhillon B."/>
            <person name="Hamelin R."/>
            <person name="Burleigh J."/>
            <person name="Smith J."/>
            <person name="Yandell M."/>
            <person name="Nelson C."/>
            <person name="Grigoriev I."/>
            <person name="Davis J."/>
        </authorList>
    </citation>
    <scope>NUCLEOTIDE SEQUENCE</scope>
    <source>
        <strain evidence="10">G11</strain>
    </source>
</reference>
<evidence type="ECO:0000313" key="11">
    <source>
        <dbReference type="Proteomes" id="UP000886653"/>
    </source>
</evidence>
<dbReference type="Proteomes" id="UP000886653">
    <property type="component" value="Unassembled WGS sequence"/>
</dbReference>
<evidence type="ECO:0000256" key="5">
    <source>
        <dbReference type="ARBA" id="ARBA00025127"/>
    </source>
</evidence>
<evidence type="ECO:0000256" key="6">
    <source>
        <dbReference type="RuleBase" id="RU367076"/>
    </source>
</evidence>
<feature type="domain" description="RNA polymerase III Rpc82 C -terminal" evidence="7">
    <location>
        <begin position="175"/>
        <end position="341"/>
    </location>
</feature>
<evidence type="ECO:0000256" key="1">
    <source>
        <dbReference type="ARBA" id="ARBA00004123"/>
    </source>
</evidence>
<evidence type="ECO:0000259" key="8">
    <source>
        <dbReference type="Pfam" id="PF08221"/>
    </source>
</evidence>
<dbReference type="GO" id="GO:0003697">
    <property type="term" value="F:single-stranded DNA binding"/>
    <property type="evidence" value="ECO:0007669"/>
    <property type="project" value="UniProtKB-UniRule"/>
</dbReference>
<dbReference type="PANTHER" id="PTHR12949">
    <property type="entry name" value="RNA POLYMERASE III DNA DIRECTED -RELATED"/>
    <property type="match status" value="1"/>
</dbReference>
<protein>
    <recommendedName>
        <fullName evidence="6">DNA-directed RNA polymerase III subunit RPC3</fullName>
        <shortName evidence="6">RNA polymerase III subunit C3</shortName>
    </recommendedName>
</protein>
<feature type="domain" description="DNA-directed RNA polymerase III subunit RPC3 winged-helix" evidence="9">
    <location>
        <begin position="447"/>
        <end position="523"/>
    </location>
</feature>
<dbReference type="Pfam" id="PF08221">
    <property type="entry name" value="HTH_9"/>
    <property type="match status" value="1"/>
</dbReference>
<dbReference type="OrthoDB" id="272392at2759"/>
<evidence type="ECO:0000259" key="7">
    <source>
        <dbReference type="Pfam" id="PF05645"/>
    </source>
</evidence>
<comment type="subcellular location">
    <subcellularLocation>
        <location evidence="1 6">Nucleus</location>
    </subcellularLocation>
</comment>
<dbReference type="Pfam" id="PF22536">
    <property type="entry name" value="WHD_POLR3C"/>
    <property type="match status" value="1"/>
</dbReference>
<comment type="function">
    <text evidence="5 6">DNA-dependent RNA polymerase catalyzes the transcription of DNA into RNA using the four ribonucleoside triphosphates as substrates. Specific core component of RNA polymerase III which synthesizes small RNAs, such as 5S rRNA and tRNAs.</text>
</comment>
<sequence length="613" mass="68649">MYGPQDIRLCEHLLTYLYGHACGEIGSLLLQRGRLPFVSLVRMSSLTAHSIRAALITLIQQNCVCHSETSAAAPPPTTTTINTSSSSSEFFEAVPNEILSRIRFGKYLAITDDLFGPESRSVIECVLENGKIRIGQLVSMLISNYDSCSKNLSEHEKKTESAKSEPAQILKSNVLNLLAERFLKPSRPAHSVTSLDLELAWEKQMIAELTGVPTAKDLRAVKERLAEKVVVEENREFQEMCSFDLKKRKSATDSNRGPTKRSKVEETLLDDDMFVRVNYDRFNIKIRNSIFEQECLRSYNTEAAFVMRAMLGLAEGKQRDCGDLVSADPISAQSIVIKLGDKAKKLKSCFPPRAANGQFNLKLKNTGDLAAELLSILAKQDDLGNSSGSVFVAGSLDKLLGQVNPIGIVSEKKGNGVLGGGGSGGGGIREFNIEYGKYSVELRKALVSRIVRETFGVEAARVVRILMLRGRLDEKHLAKFAMMTAKDSRELCLRLSASNILELQEVPKTQDRQPSRTYYLFFIDFKKLILNLTAKLRKSQTNVIERIYHELENCKTLLAKVNRKDVYEDLETFLSVWEKAELERLKARLEALEVAKMRLERDVFILRDLPWVG</sequence>
<dbReference type="PANTHER" id="PTHR12949:SF0">
    <property type="entry name" value="DNA-DIRECTED RNA POLYMERASE III SUBUNIT RPC3"/>
    <property type="match status" value="1"/>
</dbReference>
<keyword evidence="4 6" id="KW-0539">Nucleus</keyword>
<comment type="similarity">
    <text evidence="6">Belongs to the RNA polymerase beta chain family.</text>
</comment>
<proteinExistence type="inferred from homology"/>
<keyword evidence="11" id="KW-1185">Reference proteome</keyword>
<dbReference type="InterPro" id="IPR008806">
    <property type="entry name" value="RNA_pol_III_Rpc82_C"/>
</dbReference>
<keyword evidence="3 6" id="KW-0804">Transcription</keyword>
<dbReference type="GO" id="GO:0005666">
    <property type="term" value="C:RNA polymerase III complex"/>
    <property type="evidence" value="ECO:0007669"/>
    <property type="project" value="UniProtKB-UniRule"/>
</dbReference>
<accession>A0A9P6TC58</accession>
<name>A0A9P6TC58_9BASI</name>
<dbReference type="AlphaFoldDB" id="A0A9P6TC58"/>
<dbReference type="InterPro" id="IPR013197">
    <property type="entry name" value="RNA_pol_III_RPC82-rel_HTH"/>
</dbReference>
<evidence type="ECO:0000256" key="2">
    <source>
        <dbReference type="ARBA" id="ARBA00022478"/>
    </source>
</evidence>
<evidence type="ECO:0000313" key="10">
    <source>
        <dbReference type="EMBL" id="KAG0147006.1"/>
    </source>
</evidence>
<dbReference type="GO" id="GO:0006351">
    <property type="term" value="P:DNA-templated transcription"/>
    <property type="evidence" value="ECO:0007669"/>
    <property type="project" value="InterPro"/>
</dbReference>
<dbReference type="InterPro" id="IPR039748">
    <property type="entry name" value="RPC3"/>
</dbReference>
<keyword evidence="2 6" id="KW-0240">DNA-directed RNA polymerase</keyword>
<dbReference type="InterPro" id="IPR055207">
    <property type="entry name" value="POLR3C_WHD"/>
</dbReference>
<evidence type="ECO:0000256" key="4">
    <source>
        <dbReference type="ARBA" id="ARBA00023242"/>
    </source>
</evidence>